<dbReference type="EMBL" id="LLXJ01005887">
    <property type="protein sequence ID" value="PKB94549.1"/>
    <property type="molecule type" value="Genomic_DNA"/>
</dbReference>
<dbReference type="Proteomes" id="UP000232722">
    <property type="component" value="Unassembled WGS sequence"/>
</dbReference>
<accession>A0A2N0NIZ8</accession>
<protein>
    <submittedName>
        <fullName evidence="1">Uncharacterized protein</fullName>
    </submittedName>
</protein>
<reference evidence="1 2" key="2">
    <citation type="submission" date="2017-09" db="EMBL/GenBank/DDBJ databases">
        <title>Extensive intraspecific genome diversity in a model arbuscular mycorrhizal fungus.</title>
        <authorList>
            <person name="Chen E.C."/>
            <person name="Morin E."/>
            <person name="Beaudet D."/>
            <person name="Noel J."/>
            <person name="Ndikumana S."/>
            <person name="Charron P."/>
            <person name="St-Onge C."/>
            <person name="Giorgi J."/>
            <person name="Grigoriev I.V."/>
            <person name="Roux C."/>
            <person name="Martin F.M."/>
            <person name="Corradi N."/>
        </authorList>
    </citation>
    <scope>NUCLEOTIDE SEQUENCE [LARGE SCALE GENOMIC DNA]</scope>
    <source>
        <strain evidence="1 2">A5</strain>
    </source>
</reference>
<reference evidence="1 2" key="1">
    <citation type="submission" date="2016-04" db="EMBL/GenBank/DDBJ databases">
        <title>Genome analyses suggest a sexual origin of heterokaryosis in a supposedly ancient asexual fungus.</title>
        <authorList>
            <person name="Ropars J."/>
            <person name="Sedzielewska K."/>
            <person name="Noel J."/>
            <person name="Charron P."/>
            <person name="Farinelli L."/>
            <person name="Marton T."/>
            <person name="Kruger M."/>
            <person name="Pelin A."/>
            <person name="Brachmann A."/>
            <person name="Corradi N."/>
        </authorList>
    </citation>
    <scope>NUCLEOTIDE SEQUENCE [LARGE SCALE GENOMIC DNA]</scope>
    <source>
        <strain evidence="1 2">A5</strain>
    </source>
</reference>
<evidence type="ECO:0000313" key="1">
    <source>
        <dbReference type="EMBL" id="PKB94549.1"/>
    </source>
</evidence>
<sequence>MEAGYAHSESAVLLCNTWDLVVSEGSGDTPPEELNPLIAFLILKVENLGNLSVLRPIFILTKIV</sequence>
<gene>
    <name evidence="1" type="ORF">RhiirA5_438515</name>
</gene>
<dbReference type="AlphaFoldDB" id="A0A2N0NIZ8"/>
<proteinExistence type="predicted"/>
<evidence type="ECO:0000313" key="2">
    <source>
        <dbReference type="Proteomes" id="UP000232722"/>
    </source>
</evidence>
<organism evidence="1 2">
    <name type="scientific">Rhizophagus irregularis</name>
    <dbReference type="NCBI Taxonomy" id="588596"/>
    <lineage>
        <taxon>Eukaryota</taxon>
        <taxon>Fungi</taxon>
        <taxon>Fungi incertae sedis</taxon>
        <taxon>Mucoromycota</taxon>
        <taxon>Glomeromycotina</taxon>
        <taxon>Glomeromycetes</taxon>
        <taxon>Glomerales</taxon>
        <taxon>Glomeraceae</taxon>
        <taxon>Rhizophagus</taxon>
    </lineage>
</organism>
<name>A0A2N0NIZ8_9GLOM</name>
<comment type="caution">
    <text evidence="1">The sequence shown here is derived from an EMBL/GenBank/DDBJ whole genome shotgun (WGS) entry which is preliminary data.</text>
</comment>